<accession>A0A8F1SBP1</accession>
<dbReference type="AlphaFoldDB" id="A0A8F1SBP1"/>
<evidence type="ECO:0000313" key="2">
    <source>
        <dbReference type="Proteomes" id="UP000679129"/>
    </source>
</evidence>
<name>A0A8F1SBP1_9BACT</name>
<dbReference type="KEGG" id="mnd:KOY48_05315"/>
<dbReference type="EMBL" id="CP076460">
    <property type="protein sequence ID" value="QWQ32234.1"/>
    <property type="molecule type" value="Genomic_DNA"/>
</dbReference>
<evidence type="ECO:0000313" key="1">
    <source>
        <dbReference type="EMBL" id="QWQ32234.1"/>
    </source>
</evidence>
<proteinExistence type="predicted"/>
<sequence>MAIKNPKYYNMAMAVASLTIRGAGESRRGLLVQKILDKFKIIPNTGLLDIWLQRVSYSIDPDLQFNELLTRSVSERAYIDNSIIWCIDWLKDDIMKTVRDTSIVDVDILQGIRETNKISIDRQEVDLFRDIPS</sequence>
<reference evidence="1" key="1">
    <citation type="submission" date="2021-06" db="EMBL/GenBank/DDBJ databases">
        <title>An adapted protocol for Saccharibacteria cultivation: two new species join this phylum of Candidate Phyla Radiations.</title>
        <authorList>
            <person name="Ibrahim A."/>
            <person name="Maatouk M."/>
            <person name="Zgheib R."/>
            <person name="Haddad G."/>
            <person name="Bou Khalil J."/>
            <person name="Raoult D."/>
            <person name="Bittar F."/>
        </authorList>
    </citation>
    <scope>NUCLEOTIDE SEQUENCE</scope>
    <source>
        <strain evidence="1">IHU1</strain>
    </source>
</reference>
<organism evidence="1 2">
    <name type="scientific">Candidatus Minimicrobia naudis</name>
    <dbReference type="NCBI Taxonomy" id="2841263"/>
    <lineage>
        <taxon>Bacteria</taxon>
        <taxon>Candidatus Saccharimonadota</taxon>
        <taxon>Candidatus Saccharimonadota incertae sedis</taxon>
        <taxon>Candidatus Minimicrobia</taxon>
    </lineage>
</organism>
<dbReference type="Proteomes" id="UP000679129">
    <property type="component" value="Chromosome"/>
</dbReference>
<gene>
    <name evidence="1" type="ORF">KOY48_05315</name>
</gene>
<keyword evidence="2" id="KW-1185">Reference proteome</keyword>
<protein>
    <submittedName>
        <fullName evidence="1">Uncharacterized protein</fullName>
    </submittedName>
</protein>